<accession>A0ABV7ZVT0</accession>
<dbReference type="PANTHER" id="PTHR35812:SF1">
    <property type="entry name" value="LIPOPROTEIN"/>
    <property type="match status" value="1"/>
</dbReference>
<name>A0ABV7ZVT0_9GAMM</name>
<protein>
    <submittedName>
        <fullName evidence="3">DUF1566 domain-containing protein</fullName>
    </submittedName>
</protein>
<feature type="domain" description="Lcl C-terminal" evidence="2">
    <location>
        <begin position="62"/>
        <end position="209"/>
    </location>
</feature>
<evidence type="ECO:0000313" key="3">
    <source>
        <dbReference type="EMBL" id="MFC3852309.1"/>
    </source>
</evidence>
<comment type="caution">
    <text evidence="3">The sequence shown here is derived from an EMBL/GenBank/DDBJ whole genome shotgun (WGS) entry which is preliminary data.</text>
</comment>
<dbReference type="EMBL" id="JBHRYR010000002">
    <property type="protein sequence ID" value="MFC3852309.1"/>
    <property type="molecule type" value="Genomic_DNA"/>
</dbReference>
<feature type="chain" id="PRO_5047184994" evidence="1">
    <location>
        <begin position="30"/>
        <end position="212"/>
    </location>
</feature>
<dbReference type="Pfam" id="PF07603">
    <property type="entry name" value="Lcl_C"/>
    <property type="match status" value="1"/>
</dbReference>
<dbReference type="RefSeq" id="WP_380694318.1">
    <property type="nucleotide sequence ID" value="NZ_JBHRYR010000002.1"/>
</dbReference>
<sequence length="212" mass="23090">MNLQTRWPLAYRPLTIATCIGLMALDANAQNNSAERFNKIANSGLVIPPSAPLGDGLSEWACTLDTASGLMWETKSASASHLRYAQHRYTWFDASTGSGATGNPLTCSNALGVQPCNTETYAAAVNASRLCGFNDWRMPTLSELQSILDTGYIAPAVNPDYFPNALSDFYWTGSPYANSTTQAWYVHFGTAFSYGNASRSSNRYVRLVRGDE</sequence>
<feature type="signal peptide" evidence="1">
    <location>
        <begin position="1"/>
        <end position="29"/>
    </location>
</feature>
<gene>
    <name evidence="3" type="ORF">ACFOOG_05610</name>
</gene>
<dbReference type="Proteomes" id="UP001595617">
    <property type="component" value="Unassembled WGS sequence"/>
</dbReference>
<evidence type="ECO:0000313" key="4">
    <source>
        <dbReference type="Proteomes" id="UP001595617"/>
    </source>
</evidence>
<dbReference type="InterPro" id="IPR011460">
    <property type="entry name" value="Lcl_C"/>
</dbReference>
<proteinExistence type="predicted"/>
<keyword evidence="4" id="KW-1185">Reference proteome</keyword>
<reference evidence="4" key="1">
    <citation type="journal article" date="2019" name="Int. J. Syst. Evol. Microbiol.">
        <title>The Global Catalogue of Microorganisms (GCM) 10K type strain sequencing project: providing services to taxonomists for standard genome sequencing and annotation.</title>
        <authorList>
            <consortium name="The Broad Institute Genomics Platform"/>
            <consortium name="The Broad Institute Genome Sequencing Center for Infectious Disease"/>
            <person name="Wu L."/>
            <person name="Ma J."/>
        </authorList>
    </citation>
    <scope>NUCLEOTIDE SEQUENCE [LARGE SCALE GENOMIC DNA]</scope>
    <source>
        <strain evidence="4">IBRC 10765</strain>
    </source>
</reference>
<dbReference type="PANTHER" id="PTHR35812">
    <property type="entry name" value="LIPOPROTEIN"/>
    <property type="match status" value="1"/>
</dbReference>
<evidence type="ECO:0000256" key="1">
    <source>
        <dbReference type="SAM" id="SignalP"/>
    </source>
</evidence>
<organism evidence="3 4">
    <name type="scientific">Saccharospirillum mangrovi</name>
    <dbReference type="NCBI Taxonomy" id="2161747"/>
    <lineage>
        <taxon>Bacteria</taxon>
        <taxon>Pseudomonadati</taxon>
        <taxon>Pseudomonadota</taxon>
        <taxon>Gammaproteobacteria</taxon>
        <taxon>Oceanospirillales</taxon>
        <taxon>Saccharospirillaceae</taxon>
        <taxon>Saccharospirillum</taxon>
    </lineage>
</organism>
<keyword evidence="1" id="KW-0732">Signal</keyword>
<evidence type="ECO:0000259" key="2">
    <source>
        <dbReference type="Pfam" id="PF07603"/>
    </source>
</evidence>